<organism evidence="2 3">
    <name type="scientific">Hydrogenispora ethanolica</name>
    <dbReference type="NCBI Taxonomy" id="1082276"/>
    <lineage>
        <taxon>Bacteria</taxon>
        <taxon>Bacillati</taxon>
        <taxon>Bacillota</taxon>
        <taxon>Hydrogenispora</taxon>
    </lineage>
</organism>
<dbReference type="Proteomes" id="UP000295008">
    <property type="component" value="Unassembled WGS sequence"/>
</dbReference>
<evidence type="ECO:0000313" key="3">
    <source>
        <dbReference type="Proteomes" id="UP000295008"/>
    </source>
</evidence>
<dbReference type="Pfam" id="PF14052">
    <property type="entry name" value="Caps_assemb_Wzi"/>
    <property type="match status" value="1"/>
</dbReference>
<keyword evidence="1" id="KW-0732">Signal</keyword>
<comment type="caution">
    <text evidence="2">The sequence shown here is derived from an EMBL/GenBank/DDBJ whole genome shotgun (WGS) entry which is preliminary data.</text>
</comment>
<name>A0A4R1RXR0_HYDET</name>
<gene>
    <name evidence="2" type="ORF">EDC14_100979</name>
</gene>
<evidence type="ECO:0000313" key="2">
    <source>
        <dbReference type="EMBL" id="TCL70762.1"/>
    </source>
</evidence>
<feature type="chain" id="PRO_5021000335" evidence="1">
    <location>
        <begin position="28"/>
        <end position="513"/>
    </location>
</feature>
<dbReference type="InterPro" id="IPR026950">
    <property type="entry name" value="Caps_assemb_Wzi"/>
</dbReference>
<dbReference type="InterPro" id="IPR038636">
    <property type="entry name" value="Wzi_sf"/>
</dbReference>
<accession>A0A4R1RXR0</accession>
<keyword evidence="3" id="KW-1185">Reference proteome</keyword>
<sequence>MLNLKSLLRITFLIMSLMIVWTVPAWAAANQLATNIPLDSYIYTYLDKLDGLGYLPAMQTGTKPYTRMQAAGWVREMRQQAVAEPLPEYAQKMLNELIADLGPELAALDGAAGNGRLRLRELAWENTYYDGPTLKQNNKTKSTYQPLNINNNGYRLADDLNSILNLQIEGTWNDRLVFSAIPRLSYDRTEDVSADLEAGYFKTRLSNLQIQLGKDPIWWGQGERGSLALSNNMEPLTALKLSNLEPLSLPGWFKYLGPANATFFYSKLSDDRTDVKQPAFVGLRTDFTPGSNFTFAAGLTSFLGGEGHEFGWDDLWDFLTQKNADNSADEKWNTIAGFDFRWRLPQLNGLQIYGEFYGEDQAGSFPPLPSRNAGLFGVYLPRLTADGAWDLQLEAARTTRYWYSHWLYKEGYTHEGDIIGDAMGHNAKRYYAQLNHYLADGTRLGLHGEYVSMDQAATFPQEVSSIWLSYTTKLRDAWTLNATAGLADIDHLDYTAGKTERNYLFSVELRKPL</sequence>
<dbReference type="AlphaFoldDB" id="A0A4R1RXR0"/>
<evidence type="ECO:0000256" key="1">
    <source>
        <dbReference type="SAM" id="SignalP"/>
    </source>
</evidence>
<protein>
    <submittedName>
        <fullName evidence="2">Capsule assembly protein Wzi</fullName>
    </submittedName>
</protein>
<dbReference type="EMBL" id="SLUN01000009">
    <property type="protein sequence ID" value="TCL70762.1"/>
    <property type="molecule type" value="Genomic_DNA"/>
</dbReference>
<reference evidence="2 3" key="1">
    <citation type="submission" date="2019-03" db="EMBL/GenBank/DDBJ databases">
        <title>Genomic Encyclopedia of Type Strains, Phase IV (KMG-IV): sequencing the most valuable type-strain genomes for metagenomic binning, comparative biology and taxonomic classification.</title>
        <authorList>
            <person name="Goeker M."/>
        </authorList>
    </citation>
    <scope>NUCLEOTIDE SEQUENCE [LARGE SCALE GENOMIC DNA]</scope>
    <source>
        <strain evidence="2 3">LX-B</strain>
    </source>
</reference>
<dbReference type="Gene3D" id="2.40.160.130">
    <property type="entry name" value="Capsule assembly protein Wzi"/>
    <property type="match status" value="1"/>
</dbReference>
<feature type="signal peptide" evidence="1">
    <location>
        <begin position="1"/>
        <end position="27"/>
    </location>
</feature>
<proteinExistence type="predicted"/>